<sequence length="156" mass="17751">MYTRQKAITPSNRYAVQDAAVLVHHLVDTRYRLRLWSAGRLLRRQYGDDSWGIYQKKMAFTQLEQELEVNYENQLSTDRSLSGDGGPVNVAGETVIVPDGSYEMGLIDETRYHSHWNGFHANDIPLIGVCEVSFADSAERRLDWTLDYGIGVQTPV</sequence>
<dbReference type="Proteomes" id="UP001596417">
    <property type="component" value="Unassembled WGS sequence"/>
</dbReference>
<dbReference type="RefSeq" id="WP_390204952.1">
    <property type="nucleotide sequence ID" value="NZ_JBHSZC010000001.1"/>
</dbReference>
<reference evidence="1 2" key="1">
    <citation type="journal article" date="2019" name="Int. J. Syst. Evol. Microbiol.">
        <title>The Global Catalogue of Microorganisms (GCM) 10K type strain sequencing project: providing services to taxonomists for standard genome sequencing and annotation.</title>
        <authorList>
            <consortium name="The Broad Institute Genomics Platform"/>
            <consortium name="The Broad Institute Genome Sequencing Center for Infectious Disease"/>
            <person name="Wu L."/>
            <person name="Ma J."/>
        </authorList>
    </citation>
    <scope>NUCLEOTIDE SEQUENCE [LARGE SCALE GENOMIC DNA]</scope>
    <source>
        <strain evidence="1 2">RDMS1</strain>
    </source>
</reference>
<keyword evidence="2" id="KW-1185">Reference proteome</keyword>
<name>A0ABD5YPN2_9EURY</name>
<dbReference type="EMBL" id="JBHTAX010000001">
    <property type="protein sequence ID" value="MFC7189475.1"/>
    <property type="molecule type" value="Genomic_DNA"/>
</dbReference>
<protein>
    <submittedName>
        <fullName evidence="1">Uncharacterized protein</fullName>
    </submittedName>
</protein>
<dbReference type="AlphaFoldDB" id="A0ABD5YPN2"/>
<gene>
    <name evidence="1" type="ORF">ACFQL7_06170</name>
</gene>
<proteinExistence type="predicted"/>
<evidence type="ECO:0000313" key="1">
    <source>
        <dbReference type="EMBL" id="MFC7189475.1"/>
    </source>
</evidence>
<comment type="caution">
    <text evidence="1">The sequence shown here is derived from an EMBL/GenBank/DDBJ whole genome shotgun (WGS) entry which is preliminary data.</text>
</comment>
<evidence type="ECO:0000313" key="2">
    <source>
        <dbReference type="Proteomes" id="UP001596417"/>
    </source>
</evidence>
<organism evidence="1 2">
    <name type="scientific">Halocatena marina</name>
    <dbReference type="NCBI Taxonomy" id="2934937"/>
    <lineage>
        <taxon>Archaea</taxon>
        <taxon>Methanobacteriati</taxon>
        <taxon>Methanobacteriota</taxon>
        <taxon>Stenosarchaea group</taxon>
        <taxon>Halobacteria</taxon>
        <taxon>Halobacteriales</taxon>
        <taxon>Natronomonadaceae</taxon>
        <taxon>Halocatena</taxon>
    </lineage>
</organism>
<accession>A0ABD5YPN2</accession>